<evidence type="ECO:0000313" key="4">
    <source>
        <dbReference type="Proteomes" id="UP001150259"/>
    </source>
</evidence>
<comment type="caution">
    <text evidence="3">The sequence shown here is derived from an EMBL/GenBank/DDBJ whole genome shotgun (WGS) entry which is preliminary data.</text>
</comment>
<dbReference type="Pfam" id="PF13482">
    <property type="entry name" value="RNase_H_2"/>
    <property type="match status" value="1"/>
</dbReference>
<protein>
    <submittedName>
        <fullName evidence="3">Ribonuclease H-like domain-containing protein</fullName>
    </submittedName>
</protein>
<feature type="region of interest" description="Disordered" evidence="1">
    <location>
        <begin position="314"/>
        <end position="333"/>
    </location>
</feature>
<organism evidence="3 4">
    <name type="scientific">Intrasporangium calvum</name>
    <dbReference type="NCBI Taxonomy" id="53358"/>
    <lineage>
        <taxon>Bacteria</taxon>
        <taxon>Bacillati</taxon>
        <taxon>Actinomycetota</taxon>
        <taxon>Actinomycetes</taxon>
        <taxon>Micrococcales</taxon>
        <taxon>Intrasporangiaceae</taxon>
        <taxon>Intrasporangium</taxon>
    </lineage>
</organism>
<dbReference type="RefSeq" id="WP_272461089.1">
    <property type="nucleotide sequence ID" value="NZ_JAPFQL010000012.1"/>
</dbReference>
<sequence length="556" mass="61068">MSSGQANGQVVLGGYPAKRCARAVHNDFSPSSPPKPPVDEATQRLFDAGNAFEELVNQRLAQAPGAVLLSDEEGWRANADATLAAMRERRPVIVNGRLPSTRPKVGAPDVLVLMGDGYVPVDVKLHGTRNNAKRGSLWVSSLDSPSDRWLQSGLSDASASMENDAFQLSHYTRMLQTLGLHAGDDLVVGGIIGQSDYTDLGGDPWLVAWYDLGTPRKDTFSASAREGRARRTLLERYDHEFAFRLQVAEVAASGGELVRPLHVSECDRCVWLEYCAEVAGADDASFGIRTGLPTAQQWRFLYDRGLTTAAALAAADDEPPDGWSPRDSQPGPRADAKYRALVRRARMAVEGIDFEPVVDWPTIPAADIEVDFDIEWDLEQRIYLWGLRLRQGQDESSAVFDPVVSYEPLDDDGAARLAEHFASRLSRVIEDAEAAGRSVTIFHWSHPERSMTRKFAAVDALLQGRAQDLHQWFATHFFSRDGTSIKTVAPIFGFHWAVDDAGGVESQLRIEAARSEGDEAVAARDWLARYNESDVAAQAAIRDGLRAAARQQRTCP</sequence>
<gene>
    <name evidence="3" type="ORF">OO014_04525</name>
</gene>
<keyword evidence="4" id="KW-1185">Reference proteome</keyword>
<dbReference type="EMBL" id="JAPFQL010000012">
    <property type="protein sequence ID" value="MDC5696513.1"/>
    <property type="molecule type" value="Genomic_DNA"/>
</dbReference>
<proteinExistence type="predicted"/>
<evidence type="ECO:0000256" key="1">
    <source>
        <dbReference type="SAM" id="MobiDB-lite"/>
    </source>
</evidence>
<feature type="domain" description="YprB ribonuclease H-like" evidence="2">
    <location>
        <begin position="420"/>
        <end position="543"/>
    </location>
</feature>
<reference evidence="3 4" key="1">
    <citation type="submission" date="2022-11" db="EMBL/GenBank/DDBJ databases">
        <title>Anaerobic phenanthrene biodegradation by a DNRA strain PheN6.</title>
        <authorList>
            <person name="Zhang Z."/>
        </authorList>
    </citation>
    <scope>NUCLEOTIDE SEQUENCE [LARGE SCALE GENOMIC DNA]</scope>
    <source>
        <strain evidence="3 4">PheN6</strain>
    </source>
</reference>
<name>A0ABT5GED6_9MICO</name>
<dbReference type="Proteomes" id="UP001150259">
    <property type="component" value="Unassembled WGS sequence"/>
</dbReference>
<accession>A0ABT5GED6</accession>
<evidence type="ECO:0000313" key="3">
    <source>
        <dbReference type="EMBL" id="MDC5696513.1"/>
    </source>
</evidence>
<dbReference type="InterPro" id="IPR038720">
    <property type="entry name" value="YprB_RNase_H-like_dom"/>
</dbReference>
<evidence type="ECO:0000259" key="2">
    <source>
        <dbReference type="Pfam" id="PF13482"/>
    </source>
</evidence>